<dbReference type="GO" id="GO:0002116">
    <property type="term" value="C:semaphorin receptor complex"/>
    <property type="evidence" value="ECO:0007669"/>
    <property type="project" value="TreeGrafter"/>
</dbReference>
<proteinExistence type="predicted"/>
<protein>
    <recommendedName>
        <fullName evidence="2">Sema domain-containing protein</fullName>
    </recommendedName>
</protein>
<reference evidence="3" key="1">
    <citation type="submission" date="2014-12" db="EMBL/GenBank/DDBJ databases">
        <title>Insight into the proteome of Arion vulgaris.</title>
        <authorList>
            <person name="Aradska J."/>
            <person name="Bulat T."/>
            <person name="Smidak R."/>
            <person name="Sarate P."/>
            <person name="Gangsoo J."/>
            <person name="Sialana F."/>
            <person name="Bilban M."/>
            <person name="Lubec G."/>
        </authorList>
    </citation>
    <scope>NUCLEOTIDE SEQUENCE</scope>
    <source>
        <tissue evidence="3">Skin</tissue>
    </source>
</reference>
<name>A0A0B6YN09_9EUPU</name>
<feature type="non-terminal residue" evidence="3">
    <location>
        <position position="1"/>
    </location>
</feature>
<dbReference type="Gene3D" id="2.130.10.10">
    <property type="entry name" value="YVTN repeat-like/Quinoprotein amine dehydrogenase"/>
    <property type="match status" value="1"/>
</dbReference>
<dbReference type="InterPro" id="IPR031148">
    <property type="entry name" value="Plexin"/>
</dbReference>
<dbReference type="AlphaFoldDB" id="A0A0B6YN09"/>
<accession>A0A0B6YN09</accession>
<dbReference type="EMBL" id="HACG01010672">
    <property type="protein sequence ID" value="CEK57537.1"/>
    <property type="molecule type" value="Transcribed_RNA"/>
</dbReference>
<dbReference type="SUPFAM" id="SSF101912">
    <property type="entry name" value="Sema domain"/>
    <property type="match status" value="1"/>
</dbReference>
<evidence type="ECO:0000259" key="2">
    <source>
        <dbReference type="PROSITE" id="PS51004"/>
    </source>
</evidence>
<feature type="domain" description="Sema" evidence="2">
    <location>
        <begin position="1"/>
        <end position="86"/>
    </location>
</feature>
<dbReference type="PANTHER" id="PTHR22625">
    <property type="entry name" value="PLEXIN"/>
    <property type="match status" value="1"/>
</dbReference>
<dbReference type="GO" id="GO:0005886">
    <property type="term" value="C:plasma membrane"/>
    <property type="evidence" value="ECO:0007669"/>
    <property type="project" value="TreeGrafter"/>
</dbReference>
<organism evidence="3">
    <name type="scientific">Arion vulgaris</name>
    <dbReference type="NCBI Taxonomy" id="1028688"/>
    <lineage>
        <taxon>Eukaryota</taxon>
        <taxon>Metazoa</taxon>
        <taxon>Spiralia</taxon>
        <taxon>Lophotrochozoa</taxon>
        <taxon>Mollusca</taxon>
        <taxon>Gastropoda</taxon>
        <taxon>Heterobranchia</taxon>
        <taxon>Euthyneura</taxon>
        <taxon>Panpulmonata</taxon>
        <taxon>Eupulmonata</taxon>
        <taxon>Stylommatophora</taxon>
        <taxon>Helicina</taxon>
        <taxon>Arionoidea</taxon>
        <taxon>Arionidae</taxon>
        <taxon>Arion</taxon>
    </lineage>
</organism>
<dbReference type="InterPro" id="IPR036352">
    <property type="entry name" value="Semap_dom_sf"/>
</dbReference>
<dbReference type="InterPro" id="IPR015943">
    <property type="entry name" value="WD40/YVTN_repeat-like_dom_sf"/>
</dbReference>
<dbReference type="Pfam" id="PF01403">
    <property type="entry name" value="Sema"/>
    <property type="match status" value="1"/>
</dbReference>
<feature type="non-terminal residue" evidence="3">
    <location>
        <position position="86"/>
    </location>
</feature>
<sequence length="86" mass="9184">DSNQPLSGSIPIHSQPILTFPPNASNLSAIRVSTTHDYTVAFIGTNDGQVIKISLESNTSANIYETISVVANSSIQADMNFDDDSE</sequence>
<evidence type="ECO:0000256" key="1">
    <source>
        <dbReference type="PROSITE-ProRule" id="PRU00352"/>
    </source>
</evidence>
<dbReference type="InterPro" id="IPR001627">
    <property type="entry name" value="Semap_dom"/>
</dbReference>
<dbReference type="GO" id="GO:0017154">
    <property type="term" value="F:semaphorin receptor activity"/>
    <property type="evidence" value="ECO:0007669"/>
    <property type="project" value="InterPro"/>
</dbReference>
<dbReference type="PANTHER" id="PTHR22625:SF70">
    <property type="entry name" value="PLEXIN A, ISOFORM A"/>
    <property type="match status" value="1"/>
</dbReference>
<dbReference type="PROSITE" id="PS51004">
    <property type="entry name" value="SEMA"/>
    <property type="match status" value="1"/>
</dbReference>
<comment type="caution">
    <text evidence="1">Lacks conserved residue(s) required for the propagation of feature annotation.</text>
</comment>
<evidence type="ECO:0000313" key="3">
    <source>
        <dbReference type="EMBL" id="CEK57537.1"/>
    </source>
</evidence>
<dbReference type="GO" id="GO:0030334">
    <property type="term" value="P:regulation of cell migration"/>
    <property type="evidence" value="ECO:0007669"/>
    <property type="project" value="TreeGrafter"/>
</dbReference>
<gene>
    <name evidence="3" type="primary">ORF30429</name>
</gene>